<evidence type="ECO:0000313" key="2">
    <source>
        <dbReference type="Proteomes" id="UP000005178"/>
    </source>
</evidence>
<keyword evidence="2" id="KW-1185">Reference proteome</keyword>
<proteinExistence type="predicted"/>
<reference evidence="1" key="1">
    <citation type="submission" date="2008-01" db="EMBL/GenBank/DDBJ databases">
        <authorList>
            <person name="Fulton L."/>
            <person name="Clifton S."/>
            <person name="Fulton B."/>
            <person name="Xu J."/>
            <person name="Minx P."/>
            <person name="Pepin K.H."/>
            <person name="Johnson M."/>
            <person name="Thiruvilangam P."/>
            <person name="Bhonagiri V."/>
            <person name="Nash W.E."/>
            <person name="Mardis E.R."/>
            <person name="Wilson R.K."/>
        </authorList>
    </citation>
    <scope>NUCLEOTIDE SEQUENCE [LARGE SCALE GENOMIC DNA]</scope>
    <source>
        <strain evidence="1">DSM 17244</strain>
    </source>
</reference>
<name>B1C7U6_9FIRM</name>
<dbReference type="HOGENOM" id="CLU_1631947_0_0_9"/>
<evidence type="ECO:0000313" key="1">
    <source>
        <dbReference type="EMBL" id="EDS73083.1"/>
    </source>
</evidence>
<sequence>MYDYIIKLIFKGGKIMISKKKVHMLLFTVMALFILISVPSISKAADDEHFIFLTSEDLSVTYRTDKTKGVKGEEVILTVTPYPGYKIKDLDTRLTIVDSENNSIPFTKTSGPDSNLEEKFKFIIGDHNITVTVPHSDPCYDLTVDPNIKFGKVTLTESKLCL</sequence>
<dbReference type="Proteomes" id="UP000005178">
    <property type="component" value="Unassembled WGS sequence"/>
</dbReference>
<organism evidence="1 2">
    <name type="scientific">Anaerofustis stercorihominis DSM 17244</name>
    <dbReference type="NCBI Taxonomy" id="445971"/>
    <lineage>
        <taxon>Bacteria</taxon>
        <taxon>Bacillati</taxon>
        <taxon>Bacillota</taxon>
        <taxon>Clostridia</taxon>
        <taxon>Eubacteriales</taxon>
        <taxon>Eubacteriaceae</taxon>
        <taxon>Anaerofustis</taxon>
    </lineage>
</organism>
<gene>
    <name evidence="1" type="ORF">ANASTE_00800</name>
</gene>
<protein>
    <submittedName>
        <fullName evidence="1">Uncharacterized protein</fullName>
    </submittedName>
</protein>
<accession>B1C7U6</accession>
<dbReference type="AlphaFoldDB" id="B1C7U6"/>
<reference evidence="1" key="2">
    <citation type="submission" date="2013-08" db="EMBL/GenBank/DDBJ databases">
        <title>Draft genome sequence of Anaerofustis stercorihominis (DSM 17244).</title>
        <authorList>
            <person name="Sudarsanam P."/>
            <person name="Ley R."/>
            <person name="Guruge J."/>
            <person name="Turnbaugh P.J."/>
            <person name="Mahowald M."/>
            <person name="Liep D."/>
            <person name="Gordon J."/>
        </authorList>
    </citation>
    <scope>NUCLEOTIDE SEQUENCE</scope>
    <source>
        <strain evidence="1">DSM 17244</strain>
    </source>
</reference>
<comment type="caution">
    <text evidence="1">The sequence shown here is derived from an EMBL/GenBank/DDBJ whole genome shotgun (WGS) entry which is preliminary data.</text>
</comment>
<dbReference type="EMBL" id="ABIL02000005">
    <property type="protein sequence ID" value="EDS73083.1"/>
    <property type="molecule type" value="Genomic_DNA"/>
</dbReference>